<dbReference type="GeneID" id="96258727"/>
<sequence length="266" mass="29001">MELRQACRAAGIGTVAASEHTGRPRLHRALPALSARLVVSLGTPMDIRYGGHARTMQAVVAGLMRPGVATPSLTLRPHQPIVYVDLSPMAAQRLVGVPLSEVDAGGTGADVLLPWVSRLCEELADQPADQRESLLRIRLLERLEEAARLDVSRDAFEALKIIGLSRGQMSVEELARRVHLSPRRLRHVMRSALGVGPKFASRVARLSAAVSRAGQGADSWARIAAESAYHDQSHLVRDFHDLMQTTPTAWLAEEGRNLQGRRHPSP</sequence>
<keyword evidence="6" id="KW-1185">Reference proteome</keyword>
<dbReference type="Pfam" id="PF12833">
    <property type="entry name" value="HTH_18"/>
    <property type="match status" value="1"/>
</dbReference>
<keyword evidence="1" id="KW-0805">Transcription regulation</keyword>
<dbReference type="InterPro" id="IPR018060">
    <property type="entry name" value="HTH_AraC"/>
</dbReference>
<comment type="caution">
    <text evidence="5">The sequence shown here is derived from an EMBL/GenBank/DDBJ whole genome shotgun (WGS) entry which is preliminary data.</text>
</comment>
<proteinExistence type="predicted"/>
<evidence type="ECO:0000256" key="2">
    <source>
        <dbReference type="ARBA" id="ARBA00023125"/>
    </source>
</evidence>
<keyword evidence="3" id="KW-0804">Transcription</keyword>
<feature type="domain" description="HTH araC/xylS-type" evidence="4">
    <location>
        <begin position="164"/>
        <end position="253"/>
    </location>
</feature>
<accession>A0ABS3XSV5</accession>
<dbReference type="InterPro" id="IPR050204">
    <property type="entry name" value="AraC_XylS_family_regulators"/>
</dbReference>
<dbReference type="SMART" id="SM00342">
    <property type="entry name" value="HTH_ARAC"/>
    <property type="match status" value="1"/>
</dbReference>
<dbReference type="Gene3D" id="1.10.10.60">
    <property type="entry name" value="Homeodomain-like"/>
    <property type="match status" value="1"/>
</dbReference>
<dbReference type="PROSITE" id="PS01124">
    <property type="entry name" value="HTH_ARAC_FAMILY_2"/>
    <property type="match status" value="1"/>
</dbReference>
<dbReference type="EMBL" id="JAFFZM010000004">
    <property type="protein sequence ID" value="MBO8198429.1"/>
    <property type="molecule type" value="Genomic_DNA"/>
</dbReference>
<evidence type="ECO:0000256" key="1">
    <source>
        <dbReference type="ARBA" id="ARBA00023015"/>
    </source>
</evidence>
<dbReference type="Proteomes" id="UP000721954">
    <property type="component" value="Unassembled WGS sequence"/>
</dbReference>
<dbReference type="RefSeq" id="WP_209210158.1">
    <property type="nucleotide sequence ID" value="NZ_JAFFZM010000004.1"/>
</dbReference>
<evidence type="ECO:0000259" key="4">
    <source>
        <dbReference type="PROSITE" id="PS01124"/>
    </source>
</evidence>
<name>A0ABS3XSV5_9ACTN</name>
<evidence type="ECO:0000313" key="5">
    <source>
        <dbReference type="EMBL" id="MBO8198429.1"/>
    </source>
</evidence>
<dbReference type="PANTHER" id="PTHR46796">
    <property type="entry name" value="HTH-TYPE TRANSCRIPTIONAL ACTIVATOR RHAS-RELATED"/>
    <property type="match status" value="1"/>
</dbReference>
<evidence type="ECO:0000256" key="3">
    <source>
        <dbReference type="ARBA" id="ARBA00023163"/>
    </source>
</evidence>
<keyword evidence="2" id="KW-0238">DNA-binding</keyword>
<reference evidence="5 6" key="1">
    <citation type="submission" date="2021-02" db="EMBL/GenBank/DDBJ databases">
        <title>Streptomyces spirodelae sp. nov., isolated from duckweed.</title>
        <authorList>
            <person name="Saimee Y."/>
            <person name="Duangmal K."/>
        </authorList>
    </citation>
    <scope>NUCLEOTIDE SEQUENCE [LARGE SCALE GENOMIC DNA]</scope>
    <source>
        <strain evidence="5 6">DSM 42105</strain>
    </source>
</reference>
<gene>
    <name evidence="5" type="ORF">JW613_08925</name>
</gene>
<organism evidence="5 6">
    <name type="scientific">Streptomyces smyrnaeus</name>
    <dbReference type="NCBI Taxonomy" id="1387713"/>
    <lineage>
        <taxon>Bacteria</taxon>
        <taxon>Bacillati</taxon>
        <taxon>Actinomycetota</taxon>
        <taxon>Actinomycetes</taxon>
        <taxon>Kitasatosporales</taxon>
        <taxon>Streptomycetaceae</taxon>
        <taxon>Streptomyces</taxon>
    </lineage>
</organism>
<evidence type="ECO:0000313" key="6">
    <source>
        <dbReference type="Proteomes" id="UP000721954"/>
    </source>
</evidence>
<protein>
    <submittedName>
        <fullName evidence="5">AraC family transcriptional regulator</fullName>
    </submittedName>
</protein>